<gene>
    <name evidence="1" type="ORF">KIN20_021186</name>
</gene>
<protein>
    <submittedName>
        <fullName evidence="1">Uncharacterized protein</fullName>
    </submittedName>
</protein>
<organism evidence="1 2">
    <name type="scientific">Parelaphostrongylus tenuis</name>
    <name type="common">Meningeal worm</name>
    <dbReference type="NCBI Taxonomy" id="148309"/>
    <lineage>
        <taxon>Eukaryota</taxon>
        <taxon>Metazoa</taxon>
        <taxon>Ecdysozoa</taxon>
        <taxon>Nematoda</taxon>
        <taxon>Chromadorea</taxon>
        <taxon>Rhabditida</taxon>
        <taxon>Rhabditina</taxon>
        <taxon>Rhabditomorpha</taxon>
        <taxon>Strongyloidea</taxon>
        <taxon>Metastrongylidae</taxon>
        <taxon>Parelaphostrongylus</taxon>
    </lineage>
</organism>
<accession>A0AAD5MTT0</accession>
<reference evidence="1" key="1">
    <citation type="submission" date="2021-06" db="EMBL/GenBank/DDBJ databases">
        <title>Parelaphostrongylus tenuis whole genome reference sequence.</title>
        <authorList>
            <person name="Garwood T.J."/>
            <person name="Larsen P.A."/>
            <person name="Fountain-Jones N.M."/>
            <person name="Garbe J.R."/>
            <person name="Macchietto M.G."/>
            <person name="Kania S.A."/>
            <person name="Gerhold R.W."/>
            <person name="Richards J.E."/>
            <person name="Wolf T.M."/>
        </authorList>
    </citation>
    <scope>NUCLEOTIDE SEQUENCE</scope>
    <source>
        <strain evidence="1">MNPRO001-30</strain>
        <tissue evidence="1">Meninges</tissue>
    </source>
</reference>
<proteinExistence type="predicted"/>
<dbReference type="Proteomes" id="UP001196413">
    <property type="component" value="Unassembled WGS sequence"/>
</dbReference>
<sequence>MEDLIQRFVFGRTKEELNVLLAITRQNTVPLKNEVSIDNEDEDHSDNKRLLAVDSIRRNLEEKGNFETLTE</sequence>
<dbReference type="EMBL" id="JAHQIW010004277">
    <property type="protein sequence ID" value="KAJ1361833.1"/>
    <property type="molecule type" value="Genomic_DNA"/>
</dbReference>
<dbReference type="AlphaFoldDB" id="A0AAD5MTT0"/>
<evidence type="ECO:0000313" key="1">
    <source>
        <dbReference type="EMBL" id="KAJ1361833.1"/>
    </source>
</evidence>
<keyword evidence="2" id="KW-1185">Reference proteome</keyword>
<name>A0AAD5MTT0_PARTN</name>
<evidence type="ECO:0000313" key="2">
    <source>
        <dbReference type="Proteomes" id="UP001196413"/>
    </source>
</evidence>
<comment type="caution">
    <text evidence="1">The sequence shown here is derived from an EMBL/GenBank/DDBJ whole genome shotgun (WGS) entry which is preliminary data.</text>
</comment>